<keyword evidence="5 9" id="KW-0808">Transferase</keyword>
<dbReference type="EC" id="2.5.1.15" evidence="4 9"/>
<dbReference type="InterPro" id="IPR000489">
    <property type="entry name" value="Pterin-binding_dom"/>
</dbReference>
<dbReference type="SUPFAM" id="SSF51717">
    <property type="entry name" value="Dihydropteroate synthetase-like"/>
    <property type="match status" value="1"/>
</dbReference>
<evidence type="ECO:0000256" key="5">
    <source>
        <dbReference type="ARBA" id="ARBA00022679"/>
    </source>
</evidence>
<dbReference type="Proteomes" id="UP000663859">
    <property type="component" value="Unassembled WGS sequence"/>
</dbReference>
<dbReference type="RefSeq" id="WP_214096349.1">
    <property type="nucleotide sequence ID" value="NZ_CAJNOB010000023.1"/>
</dbReference>
<dbReference type="GO" id="GO:0046654">
    <property type="term" value="P:tetrahydrofolate biosynthetic process"/>
    <property type="evidence" value="ECO:0007669"/>
    <property type="project" value="UniProtKB-UniPathway"/>
</dbReference>
<keyword evidence="7 9" id="KW-0460">Magnesium</keyword>
<evidence type="ECO:0000256" key="4">
    <source>
        <dbReference type="ARBA" id="ARBA00012458"/>
    </source>
</evidence>
<evidence type="ECO:0000259" key="10">
    <source>
        <dbReference type="PROSITE" id="PS50972"/>
    </source>
</evidence>
<comment type="pathway">
    <text evidence="3 9">Cofactor biosynthesis; tetrahydrofolate biosynthesis; 7,8-dihydrofolate from 2-amino-4-hydroxy-6-hydroxymethyl-7,8-dihydropteridine diphosphate and 4-aminobenzoate: step 1/2.</text>
</comment>
<dbReference type="GO" id="GO:0004156">
    <property type="term" value="F:dihydropteroate synthase activity"/>
    <property type="evidence" value="ECO:0007669"/>
    <property type="project" value="UniProtKB-EC"/>
</dbReference>
<dbReference type="UniPathway" id="UPA00077">
    <property type="reaction ID" value="UER00156"/>
</dbReference>
<dbReference type="GO" id="GO:0005829">
    <property type="term" value="C:cytosol"/>
    <property type="evidence" value="ECO:0007669"/>
    <property type="project" value="TreeGrafter"/>
</dbReference>
<dbReference type="GO" id="GO:0046656">
    <property type="term" value="P:folic acid biosynthetic process"/>
    <property type="evidence" value="ECO:0007669"/>
    <property type="project" value="UniProtKB-KW"/>
</dbReference>
<evidence type="ECO:0000313" key="11">
    <source>
        <dbReference type="EMBL" id="CAF0698761.1"/>
    </source>
</evidence>
<dbReference type="PROSITE" id="PS00793">
    <property type="entry name" value="DHPS_2"/>
    <property type="match status" value="1"/>
</dbReference>
<keyword evidence="12" id="KW-1185">Reference proteome</keyword>
<evidence type="ECO:0000256" key="7">
    <source>
        <dbReference type="ARBA" id="ARBA00022842"/>
    </source>
</evidence>
<evidence type="ECO:0000256" key="1">
    <source>
        <dbReference type="ARBA" id="ARBA00000012"/>
    </source>
</evidence>
<dbReference type="GO" id="GO:0046872">
    <property type="term" value="F:metal ion binding"/>
    <property type="evidence" value="ECO:0007669"/>
    <property type="project" value="UniProtKB-KW"/>
</dbReference>
<dbReference type="CDD" id="cd00739">
    <property type="entry name" value="DHPS"/>
    <property type="match status" value="1"/>
</dbReference>
<keyword evidence="8 9" id="KW-0289">Folate biosynthesis</keyword>
<dbReference type="InterPro" id="IPR011005">
    <property type="entry name" value="Dihydropteroate_synth-like_sf"/>
</dbReference>
<proteinExistence type="inferred from homology"/>
<organism evidence="11 12">
    <name type="scientific">Candidatus Methylacidithermus pantelleriae</name>
    <dbReference type="NCBI Taxonomy" id="2744239"/>
    <lineage>
        <taxon>Bacteria</taxon>
        <taxon>Pseudomonadati</taxon>
        <taxon>Verrucomicrobiota</taxon>
        <taxon>Methylacidiphilae</taxon>
        <taxon>Methylacidiphilales</taxon>
        <taxon>Methylacidiphilaceae</taxon>
        <taxon>Candidatus Methylacidithermus</taxon>
    </lineage>
</organism>
<dbReference type="NCBIfam" id="TIGR01496">
    <property type="entry name" value="DHPS"/>
    <property type="match status" value="1"/>
</dbReference>
<dbReference type="PROSITE" id="PS50972">
    <property type="entry name" value="PTERIN_BINDING"/>
    <property type="match status" value="1"/>
</dbReference>
<dbReference type="EMBL" id="CAJNOB010000023">
    <property type="protein sequence ID" value="CAF0698761.1"/>
    <property type="molecule type" value="Genomic_DNA"/>
</dbReference>
<name>A0A8J2BMB2_9BACT</name>
<dbReference type="AlphaFoldDB" id="A0A8J2BMB2"/>
<evidence type="ECO:0000256" key="2">
    <source>
        <dbReference type="ARBA" id="ARBA00001946"/>
    </source>
</evidence>
<dbReference type="Pfam" id="PF00809">
    <property type="entry name" value="Pterin_bind"/>
    <property type="match status" value="1"/>
</dbReference>
<comment type="caution">
    <text evidence="11">The sequence shown here is derived from an EMBL/GenBank/DDBJ whole genome shotgun (WGS) entry which is preliminary data.</text>
</comment>
<evidence type="ECO:0000256" key="8">
    <source>
        <dbReference type="ARBA" id="ARBA00022909"/>
    </source>
</evidence>
<evidence type="ECO:0000256" key="6">
    <source>
        <dbReference type="ARBA" id="ARBA00022723"/>
    </source>
</evidence>
<dbReference type="PANTHER" id="PTHR20941:SF1">
    <property type="entry name" value="FOLIC ACID SYNTHESIS PROTEIN FOL1"/>
    <property type="match status" value="1"/>
</dbReference>
<comment type="cofactor">
    <cofactor evidence="2 9">
        <name>Mg(2+)</name>
        <dbReference type="ChEBI" id="CHEBI:18420"/>
    </cofactor>
</comment>
<dbReference type="InterPro" id="IPR006390">
    <property type="entry name" value="DHP_synth_dom"/>
</dbReference>
<sequence>MEKWMRPANQTGNRWVTARRVITFPRRPLVMGILNVTPDSFSDGGLYLDPDRAVARAHQIVQEGADLLDIGGESTRPGADPVPAEVELDRIGPVLERLRGTIGIPISVDTYKPEVARVALEQGAEIVNDVSGGQWEPDLWEVIVHYQAGYVLTHSRGKPKIMQELAQYTNVVEEVKEFLAAQLRHLEARGLSRDHVVCDVGFGFGKNSEHNCTLLAHLDQFSDLGRPLLVGLSRKSFLKKIAGTGSLSVCTRAAEVWAAAHGARIWRVHEVADAVCASRLLGAVAGEVPEERKTW</sequence>
<dbReference type="PANTHER" id="PTHR20941">
    <property type="entry name" value="FOLATE SYNTHESIS PROTEINS"/>
    <property type="match status" value="1"/>
</dbReference>
<dbReference type="InterPro" id="IPR045031">
    <property type="entry name" value="DHP_synth-like"/>
</dbReference>
<dbReference type="Gene3D" id="3.20.20.20">
    <property type="entry name" value="Dihydropteroate synthase-like"/>
    <property type="match status" value="1"/>
</dbReference>
<gene>
    <name evidence="11" type="primary">folP</name>
    <name evidence="11" type="ORF">MPNT_30010</name>
</gene>
<comment type="similarity">
    <text evidence="9">Belongs to the DHPS family.</text>
</comment>
<evidence type="ECO:0000313" key="12">
    <source>
        <dbReference type="Proteomes" id="UP000663859"/>
    </source>
</evidence>
<accession>A0A8J2BMB2</accession>
<keyword evidence="6 9" id="KW-0479">Metal-binding</keyword>
<comment type="function">
    <text evidence="9">Catalyzes the condensation of para-aminobenzoate (pABA) with 6-hydroxymethyl-7,8-dihydropterin diphosphate (DHPt-PP) to form 7,8-dihydropteroate (H2Pte), the immediate precursor of folate derivatives.</text>
</comment>
<reference evidence="11" key="1">
    <citation type="submission" date="2021-02" db="EMBL/GenBank/DDBJ databases">
        <authorList>
            <person name="Cremers G."/>
            <person name="Picone N."/>
        </authorList>
    </citation>
    <scope>NUCLEOTIDE SEQUENCE</scope>
    <source>
        <strain evidence="11">PQ17</strain>
    </source>
</reference>
<protein>
    <recommendedName>
        <fullName evidence="4 9">Dihydropteroate synthase</fullName>
        <shortName evidence="9">DHPS</shortName>
        <ecNumber evidence="4 9">2.5.1.15</ecNumber>
    </recommendedName>
    <alternativeName>
        <fullName evidence="9">Dihydropteroate pyrophosphorylase</fullName>
    </alternativeName>
</protein>
<evidence type="ECO:0000256" key="9">
    <source>
        <dbReference type="RuleBase" id="RU361205"/>
    </source>
</evidence>
<feature type="domain" description="Pterin-binding" evidence="10">
    <location>
        <begin position="28"/>
        <end position="282"/>
    </location>
</feature>
<comment type="catalytic activity">
    <reaction evidence="1">
        <text>(7,8-dihydropterin-6-yl)methyl diphosphate + 4-aminobenzoate = 7,8-dihydropteroate + diphosphate</text>
        <dbReference type="Rhea" id="RHEA:19949"/>
        <dbReference type="ChEBI" id="CHEBI:17836"/>
        <dbReference type="ChEBI" id="CHEBI:17839"/>
        <dbReference type="ChEBI" id="CHEBI:33019"/>
        <dbReference type="ChEBI" id="CHEBI:72950"/>
        <dbReference type="EC" id="2.5.1.15"/>
    </reaction>
</comment>
<dbReference type="PROSITE" id="PS00792">
    <property type="entry name" value="DHPS_1"/>
    <property type="match status" value="1"/>
</dbReference>
<evidence type="ECO:0000256" key="3">
    <source>
        <dbReference type="ARBA" id="ARBA00004763"/>
    </source>
</evidence>